<dbReference type="AlphaFoldDB" id="A0A084J867"/>
<sequence length="474" mass="54178">MDNKPDLDKLMYLLGQENAVEELKRTIEPHEFSRKYKNKKVNIIENQDFIQRDNNTDSIQSINKKGKKIMKKKIIVLIAAITATLAISATAYGAVKHYLVTTSKNEETGTLTCDIQTEAAPTKVPAMKVIPGYIPEGYIETANALGKYHPNGDHSVGGISICPPVYTTHFEQIYVSDVEETTLGGVKAQILTREGLEYNHIINMFYEKDGYVVTIYGADNTSLEELKKVAENIKCEEIPGEFVELEANDIVDNKDNYIETIETKNPKITDNNIFNIGEEKNDLIDSASGLNYTVNSIEVMDKLPALDKSKFSDYNEYLEFINEDGTLKDYERINSEWWENNKMNRETEMVGMKFIYVTLTMTNPSEKDIKEIYFAPRIIFLKKNANDTLEENMEYGGSKNALQIENCPFYFDKSGYERKGFRFCDFDGKETKEIHLAYAVDEDHIDDAYISFNTHRFTIIDARKPGESYIKVTK</sequence>
<evidence type="ECO:0000313" key="3">
    <source>
        <dbReference type="Proteomes" id="UP000028542"/>
    </source>
</evidence>
<comment type="caution">
    <text evidence="2">The sequence shown here is derived from an EMBL/GenBank/DDBJ whole genome shotgun (WGS) entry which is preliminary data.</text>
</comment>
<keyword evidence="1" id="KW-0812">Transmembrane</keyword>
<evidence type="ECO:0008006" key="4">
    <source>
        <dbReference type="Google" id="ProtNLM"/>
    </source>
</evidence>
<keyword evidence="1" id="KW-1133">Transmembrane helix</keyword>
<dbReference type="Proteomes" id="UP000028542">
    <property type="component" value="Unassembled WGS sequence"/>
</dbReference>
<gene>
    <name evidence="2" type="ORF">IO99_16175</name>
</gene>
<evidence type="ECO:0000313" key="2">
    <source>
        <dbReference type="EMBL" id="KEZ85151.1"/>
    </source>
</evidence>
<feature type="transmembrane region" description="Helical" evidence="1">
    <location>
        <begin position="74"/>
        <end position="95"/>
    </location>
</feature>
<dbReference type="RefSeq" id="WP_035135056.1">
    <property type="nucleotide sequence ID" value="NZ_JPMD01000041.1"/>
</dbReference>
<evidence type="ECO:0000256" key="1">
    <source>
        <dbReference type="SAM" id="Phobius"/>
    </source>
</evidence>
<reference evidence="2 3" key="1">
    <citation type="submission" date="2014-07" db="EMBL/GenBank/DDBJ databases">
        <title>Draft genome of Clostridium sulfidigenes 113A isolated from sediments associated with methane hydrate from Krishna Godavari basin.</title>
        <authorList>
            <person name="Honkalas V.S."/>
            <person name="Dabir A.P."/>
            <person name="Arora P."/>
            <person name="Dhakephalkar P.K."/>
        </authorList>
    </citation>
    <scope>NUCLEOTIDE SEQUENCE [LARGE SCALE GENOMIC DNA]</scope>
    <source>
        <strain evidence="2 3">113A</strain>
    </source>
</reference>
<keyword evidence="1" id="KW-0472">Membrane</keyword>
<proteinExistence type="predicted"/>
<organism evidence="2 3">
    <name type="scientific">Clostridium sulfidigenes</name>
    <dbReference type="NCBI Taxonomy" id="318464"/>
    <lineage>
        <taxon>Bacteria</taxon>
        <taxon>Bacillati</taxon>
        <taxon>Bacillota</taxon>
        <taxon>Clostridia</taxon>
        <taxon>Eubacteriales</taxon>
        <taxon>Clostridiaceae</taxon>
        <taxon>Clostridium</taxon>
    </lineage>
</organism>
<protein>
    <recommendedName>
        <fullName evidence="4">DUF4367 domain-containing protein</fullName>
    </recommendedName>
</protein>
<name>A0A084J867_9CLOT</name>
<dbReference type="eggNOG" id="ENOG5032222">
    <property type="taxonomic scope" value="Bacteria"/>
</dbReference>
<dbReference type="EMBL" id="JPMD01000041">
    <property type="protein sequence ID" value="KEZ85151.1"/>
    <property type="molecule type" value="Genomic_DNA"/>
</dbReference>
<accession>A0A084J867</accession>
<keyword evidence="3" id="KW-1185">Reference proteome</keyword>